<name>A0AAN9EMW9_CROPI</name>
<protein>
    <submittedName>
        <fullName evidence="1">Uncharacterized protein</fullName>
    </submittedName>
</protein>
<proteinExistence type="predicted"/>
<dbReference type="AlphaFoldDB" id="A0AAN9EMW9"/>
<keyword evidence="2" id="KW-1185">Reference proteome</keyword>
<gene>
    <name evidence="1" type="ORF">RIF29_26048</name>
</gene>
<sequence>MGWEMIANGKVLQSGLIEPHNFTSEQVILQVKDIQSSEFPQRRRDIVVEVNGGRKHEKKKMGRRRM</sequence>
<dbReference type="EMBL" id="JAYWIO010000005">
    <property type="protein sequence ID" value="KAK7260202.1"/>
    <property type="molecule type" value="Genomic_DNA"/>
</dbReference>
<comment type="caution">
    <text evidence="1">The sequence shown here is derived from an EMBL/GenBank/DDBJ whole genome shotgun (WGS) entry which is preliminary data.</text>
</comment>
<organism evidence="1 2">
    <name type="scientific">Crotalaria pallida</name>
    <name type="common">Smooth rattlebox</name>
    <name type="synonym">Crotalaria striata</name>
    <dbReference type="NCBI Taxonomy" id="3830"/>
    <lineage>
        <taxon>Eukaryota</taxon>
        <taxon>Viridiplantae</taxon>
        <taxon>Streptophyta</taxon>
        <taxon>Embryophyta</taxon>
        <taxon>Tracheophyta</taxon>
        <taxon>Spermatophyta</taxon>
        <taxon>Magnoliopsida</taxon>
        <taxon>eudicotyledons</taxon>
        <taxon>Gunneridae</taxon>
        <taxon>Pentapetalae</taxon>
        <taxon>rosids</taxon>
        <taxon>fabids</taxon>
        <taxon>Fabales</taxon>
        <taxon>Fabaceae</taxon>
        <taxon>Papilionoideae</taxon>
        <taxon>50 kb inversion clade</taxon>
        <taxon>genistoids sensu lato</taxon>
        <taxon>core genistoids</taxon>
        <taxon>Crotalarieae</taxon>
        <taxon>Crotalaria</taxon>
    </lineage>
</organism>
<accession>A0AAN9EMW9</accession>
<evidence type="ECO:0000313" key="2">
    <source>
        <dbReference type="Proteomes" id="UP001372338"/>
    </source>
</evidence>
<evidence type="ECO:0000313" key="1">
    <source>
        <dbReference type="EMBL" id="KAK7260202.1"/>
    </source>
</evidence>
<dbReference type="Proteomes" id="UP001372338">
    <property type="component" value="Unassembled WGS sequence"/>
</dbReference>
<reference evidence="1 2" key="1">
    <citation type="submission" date="2024-01" db="EMBL/GenBank/DDBJ databases">
        <title>The genomes of 5 underutilized Papilionoideae crops provide insights into root nodulation and disease resistanc.</title>
        <authorList>
            <person name="Yuan L."/>
        </authorList>
    </citation>
    <scope>NUCLEOTIDE SEQUENCE [LARGE SCALE GENOMIC DNA]</scope>
    <source>
        <strain evidence="1">ZHUSHIDOU_FW_LH</strain>
        <tissue evidence="1">Leaf</tissue>
    </source>
</reference>